<proteinExistence type="predicted"/>
<comment type="caution">
    <text evidence="3">The sequence shown here is derived from an EMBL/GenBank/DDBJ whole genome shotgun (WGS) entry which is preliminary data.</text>
</comment>
<keyword evidence="4" id="KW-1185">Reference proteome</keyword>
<name>A0A8J3XCT0_9ACTN</name>
<organism evidence="3 4">
    <name type="scientific">Planotetraspora mira</name>
    <dbReference type="NCBI Taxonomy" id="58121"/>
    <lineage>
        <taxon>Bacteria</taxon>
        <taxon>Bacillati</taxon>
        <taxon>Actinomycetota</taxon>
        <taxon>Actinomycetes</taxon>
        <taxon>Streptosporangiales</taxon>
        <taxon>Streptosporangiaceae</taxon>
        <taxon>Planotetraspora</taxon>
    </lineage>
</organism>
<dbReference type="InterPro" id="IPR046540">
    <property type="entry name" value="DMFA2_C"/>
</dbReference>
<accession>A0A8J3XCT0</accession>
<feature type="domain" description="N,N-dimethylformamidase beta subunit-like C-terminal" evidence="2">
    <location>
        <begin position="75"/>
        <end position="515"/>
    </location>
</feature>
<gene>
    <name evidence="3" type="ORF">Pmi06nite_52150</name>
</gene>
<dbReference type="Pfam" id="PF20254">
    <property type="entry name" value="DMFA2_C"/>
    <property type="match status" value="1"/>
</dbReference>
<dbReference type="Proteomes" id="UP000650628">
    <property type="component" value="Unassembled WGS sequence"/>
</dbReference>
<evidence type="ECO:0000313" key="4">
    <source>
        <dbReference type="Proteomes" id="UP000650628"/>
    </source>
</evidence>
<dbReference type="EMBL" id="BOOO01000030">
    <property type="protein sequence ID" value="GII31773.1"/>
    <property type="molecule type" value="Genomic_DNA"/>
</dbReference>
<dbReference type="RefSeq" id="WP_203955679.1">
    <property type="nucleotide sequence ID" value="NZ_BOOO01000030.1"/>
</dbReference>
<evidence type="ECO:0000259" key="2">
    <source>
        <dbReference type="Pfam" id="PF20254"/>
    </source>
</evidence>
<protein>
    <recommendedName>
        <fullName evidence="2">N,N-dimethylformamidase beta subunit-like C-terminal domain-containing protein</fullName>
    </recommendedName>
</protein>
<dbReference type="AlphaFoldDB" id="A0A8J3XCT0"/>
<feature type="region of interest" description="Disordered" evidence="1">
    <location>
        <begin position="456"/>
        <end position="483"/>
    </location>
</feature>
<reference evidence="3 4" key="1">
    <citation type="submission" date="2021-01" db="EMBL/GenBank/DDBJ databases">
        <title>Whole genome shotgun sequence of Planotetraspora mira NBRC 15435.</title>
        <authorList>
            <person name="Komaki H."/>
            <person name="Tamura T."/>
        </authorList>
    </citation>
    <scope>NUCLEOTIDE SEQUENCE [LARGE SCALE GENOMIC DNA]</scope>
    <source>
        <strain evidence="3 4">NBRC 15435</strain>
    </source>
</reference>
<evidence type="ECO:0000256" key="1">
    <source>
        <dbReference type="SAM" id="MobiDB-lite"/>
    </source>
</evidence>
<sequence length="534" mass="58821">MTQLRPEYAWSPVGWSSEFPTDDPAHAEVWCYADRFSYHRGDQVRLHGSTTAETFDIEVVRDGARPRTVLLLEGVPGKHASTAPDCYATGCGWPVLATIDVDASWSSGFYLVLVRTTRADGTVFEREHFFVVKPDADGPKKPLALVLSTSTMMAYNDWGGANQYRGIGDDPRNDIGAPVVSARRPIARGMLRKPPGAPRESNSFTPPPFWQPRYEAYEWARYNGYSRHHADAFWATYERPFVVWAEEAGYELDYLTQHDLDADPDVLAGHRCVILVGHDEYWSWRMRDAVDRLVDSGGNVARFGGNFFWQVRITDDGGTQICYRDPAADPVTETADAHLVTTAWDYPPIGRPAAETMGLTGSSGVYARYGNAAPRSSGGFTVYRPNHWAFDGTDLYYGDVIGAAPVTIAAFELDSVEYTFRQGQPYPTFVDGAPENLEIIAMCPAVLAEEDRWSGTMPLGSGGASESQGLRELTGRTGDPADPSWQYGSGMMATFTRNGGTVFNAGTTEWVNGLVAGDFFTEKITRNALDRLGG</sequence>
<evidence type="ECO:0000313" key="3">
    <source>
        <dbReference type="EMBL" id="GII31773.1"/>
    </source>
</evidence>